<feature type="transmembrane region" description="Helical" evidence="2">
    <location>
        <begin position="104"/>
        <end position="122"/>
    </location>
</feature>
<dbReference type="OrthoDB" id="1488930at2"/>
<evidence type="ECO:0000256" key="2">
    <source>
        <dbReference type="SAM" id="Phobius"/>
    </source>
</evidence>
<keyword evidence="2" id="KW-0472">Membrane</keyword>
<dbReference type="AlphaFoldDB" id="A0A074L4A5"/>
<dbReference type="Pfam" id="PF01734">
    <property type="entry name" value="Patatin"/>
    <property type="match status" value="1"/>
</dbReference>
<protein>
    <submittedName>
        <fullName evidence="4">Phospholipase</fullName>
    </submittedName>
</protein>
<feature type="transmembrane region" description="Helical" evidence="2">
    <location>
        <begin position="289"/>
        <end position="305"/>
    </location>
</feature>
<dbReference type="InterPro" id="IPR016035">
    <property type="entry name" value="Acyl_Trfase/lysoPLipase"/>
</dbReference>
<dbReference type="RefSeq" id="WP_035070689.1">
    <property type="nucleotide sequence ID" value="NZ_JMIH01000014.1"/>
</dbReference>
<sequence>MWDKFFYSFPIQLFLLHVRKNIALVGIWALLSSIVLEGFGKVLGIPYLFLDPEYLNEVTWLGFFMVGIGFAIYTMAFHMTVYIIDGSKFKFLAILRKPFLQFCINNAILPGIFYLIYIFAVIRFQLDNDLENPWVIVEFLLGFAGGSIATFIFLFIYFGLTNKHFFVLFADNVDKQLRKASIPRANVISRYKDQKKRRDKILTYLSPSLKLREVRKDLFRFEGHKLLRVFDQNHLNLFLLQIILVILILFLGFFREEKFLQFPAAMSSILLLAIFTMAVGAVSFWLRNWATALAILIFLLVNMTSQTTLLNRPHKAFGLDYDTPPARYDIEQINAILHPDTVVMDKMETKVILDTWRSQFPENKPPKMVILANSGGGQRAALWSLNVLQQAHAATGGRMFKCARLITGASGGVIGAGFFREIYLRSLTDTAIDVTSQEYLKQISSDNLNPIIFTLLVNDLLIRNQYFEYNGRRYLKDRGYAFESQLNQNTKGILDKPLKDYYLPEKNGIIPMMAITPLIINDARKLFISPHSMSYMGVSMQRFEGQREKSQAIDFKRFFSKHDADNLRFISALRMGATFPFITPNIQLPSDPQMELMDAGLSDNFGIQDAMRFLYVFREWIEENTSGVVLVTVRDSEKFSEIEKKRPPSLVQKIVTPLKNIYINWDNVQTLNNEALYNYMREILEVDLERIEFEYATRNFVKERVGYADNDQVQQEEVEIERASLNWRLTAREKKSIVESIHTPNNQHSLKRLKEIFQDDTSPR</sequence>
<comment type="caution">
    <text evidence="4">The sequence shown here is derived from an EMBL/GenBank/DDBJ whole genome shotgun (WGS) entry which is preliminary data.</text>
</comment>
<dbReference type="STRING" id="1048983.EL17_02995"/>
<proteinExistence type="predicted"/>
<dbReference type="eggNOG" id="COG1752">
    <property type="taxonomic scope" value="Bacteria"/>
</dbReference>
<dbReference type="Proteomes" id="UP000027821">
    <property type="component" value="Unassembled WGS sequence"/>
</dbReference>
<dbReference type="SUPFAM" id="SSF52151">
    <property type="entry name" value="FabD/lysophospholipase-like"/>
    <property type="match status" value="1"/>
</dbReference>
<dbReference type="EMBL" id="JMIH01000014">
    <property type="protein sequence ID" value="KEO74658.1"/>
    <property type="molecule type" value="Genomic_DNA"/>
</dbReference>
<feature type="transmembrane region" description="Helical" evidence="2">
    <location>
        <begin position="134"/>
        <end position="160"/>
    </location>
</feature>
<gene>
    <name evidence="4" type="ORF">EL17_02995</name>
</gene>
<reference evidence="4 5" key="1">
    <citation type="submission" date="2014-04" db="EMBL/GenBank/DDBJ databases">
        <title>Characterization and application of a salt tolerant electro-active bacterium.</title>
        <authorList>
            <person name="Yang L."/>
            <person name="Wei S."/>
            <person name="Tay Q.X.M."/>
        </authorList>
    </citation>
    <scope>NUCLEOTIDE SEQUENCE [LARGE SCALE GENOMIC DNA]</scope>
    <source>
        <strain evidence="4 5">LY1</strain>
    </source>
</reference>
<evidence type="ECO:0000313" key="5">
    <source>
        <dbReference type="Proteomes" id="UP000027821"/>
    </source>
</evidence>
<keyword evidence="1" id="KW-0443">Lipid metabolism</keyword>
<feature type="domain" description="PNPLA" evidence="3">
    <location>
        <begin position="374"/>
        <end position="610"/>
    </location>
</feature>
<name>A0A074L4A5_9BACT</name>
<dbReference type="GO" id="GO:0006629">
    <property type="term" value="P:lipid metabolic process"/>
    <property type="evidence" value="ECO:0007669"/>
    <property type="project" value="UniProtKB-KW"/>
</dbReference>
<evidence type="ECO:0000259" key="3">
    <source>
        <dbReference type="Pfam" id="PF01734"/>
    </source>
</evidence>
<evidence type="ECO:0000256" key="1">
    <source>
        <dbReference type="ARBA" id="ARBA00023098"/>
    </source>
</evidence>
<evidence type="ECO:0000313" key="4">
    <source>
        <dbReference type="EMBL" id="KEO74658.1"/>
    </source>
</evidence>
<keyword evidence="5" id="KW-1185">Reference proteome</keyword>
<keyword evidence="2" id="KW-0812">Transmembrane</keyword>
<organism evidence="4 5">
    <name type="scientific">Anditalea andensis</name>
    <dbReference type="NCBI Taxonomy" id="1048983"/>
    <lineage>
        <taxon>Bacteria</taxon>
        <taxon>Pseudomonadati</taxon>
        <taxon>Bacteroidota</taxon>
        <taxon>Cytophagia</taxon>
        <taxon>Cytophagales</taxon>
        <taxon>Cytophagaceae</taxon>
        <taxon>Anditalea</taxon>
    </lineage>
</organism>
<feature type="transmembrane region" description="Helical" evidence="2">
    <location>
        <begin position="60"/>
        <end position="84"/>
    </location>
</feature>
<dbReference type="InterPro" id="IPR002641">
    <property type="entry name" value="PNPLA_dom"/>
</dbReference>
<accession>A0A074L4A5</accession>
<dbReference type="Gene3D" id="3.40.1090.10">
    <property type="entry name" value="Cytosolic phospholipase A2 catalytic domain"/>
    <property type="match status" value="1"/>
</dbReference>
<feature type="transmembrane region" description="Helical" evidence="2">
    <location>
        <begin position="260"/>
        <end position="282"/>
    </location>
</feature>
<keyword evidence="2" id="KW-1133">Transmembrane helix</keyword>
<feature type="transmembrane region" description="Helical" evidence="2">
    <location>
        <begin position="21"/>
        <end position="40"/>
    </location>
</feature>
<feature type="transmembrane region" description="Helical" evidence="2">
    <location>
        <begin position="235"/>
        <end position="254"/>
    </location>
</feature>